<keyword evidence="2" id="KW-1185">Reference proteome</keyword>
<comment type="caution">
    <text evidence="1">The sequence shown here is derived from an EMBL/GenBank/DDBJ whole genome shotgun (WGS) entry which is preliminary data.</text>
</comment>
<proteinExistence type="predicted"/>
<organism evidence="1 2">
    <name type="scientific">Cryptolaemus montrouzieri</name>
    <dbReference type="NCBI Taxonomy" id="559131"/>
    <lineage>
        <taxon>Eukaryota</taxon>
        <taxon>Metazoa</taxon>
        <taxon>Ecdysozoa</taxon>
        <taxon>Arthropoda</taxon>
        <taxon>Hexapoda</taxon>
        <taxon>Insecta</taxon>
        <taxon>Pterygota</taxon>
        <taxon>Neoptera</taxon>
        <taxon>Endopterygota</taxon>
        <taxon>Coleoptera</taxon>
        <taxon>Polyphaga</taxon>
        <taxon>Cucujiformia</taxon>
        <taxon>Coccinelloidea</taxon>
        <taxon>Coccinellidae</taxon>
        <taxon>Scymninae</taxon>
        <taxon>Scymnini</taxon>
        <taxon>Cryptolaemus</taxon>
    </lineage>
</organism>
<evidence type="ECO:0000313" key="1">
    <source>
        <dbReference type="EMBL" id="KAL3272847.1"/>
    </source>
</evidence>
<reference evidence="1 2" key="1">
    <citation type="journal article" date="2021" name="BMC Biol.">
        <title>Horizontally acquired antibacterial genes associated with adaptive radiation of ladybird beetles.</title>
        <authorList>
            <person name="Li H.S."/>
            <person name="Tang X.F."/>
            <person name="Huang Y.H."/>
            <person name="Xu Z.Y."/>
            <person name="Chen M.L."/>
            <person name="Du X.Y."/>
            <person name="Qiu B.Y."/>
            <person name="Chen P.T."/>
            <person name="Zhang W."/>
            <person name="Slipinski A."/>
            <person name="Escalona H.E."/>
            <person name="Waterhouse R.M."/>
            <person name="Zwick A."/>
            <person name="Pang H."/>
        </authorList>
    </citation>
    <scope>NUCLEOTIDE SEQUENCE [LARGE SCALE GENOMIC DNA]</scope>
    <source>
        <strain evidence="1">SYSU2018</strain>
    </source>
</reference>
<dbReference type="AlphaFoldDB" id="A0ABD2N352"/>
<protein>
    <submittedName>
        <fullName evidence="1">Uncharacterized protein</fullName>
    </submittedName>
</protein>
<gene>
    <name evidence="1" type="ORF">HHI36_014308</name>
</gene>
<accession>A0ABD2N352</accession>
<evidence type="ECO:0000313" key="2">
    <source>
        <dbReference type="Proteomes" id="UP001516400"/>
    </source>
</evidence>
<dbReference type="EMBL" id="JABFTP020000062">
    <property type="protein sequence ID" value="KAL3272847.1"/>
    <property type="molecule type" value="Genomic_DNA"/>
</dbReference>
<dbReference type="Proteomes" id="UP001516400">
    <property type="component" value="Unassembled WGS sequence"/>
</dbReference>
<name>A0ABD2N352_9CUCU</name>
<sequence length="139" mass="15773">MVVAGCSIFIYTKDIKAVSYAPKANKFITLLLKTHNDEVLAKIGKPEVISCYNQAKGGIDAFDQCYYNSNIMLVHYLRKKYILIMLHLLVLSSEGHRKSKKARDLKISPPKYEIYSSSSLPSDVQITKYLLKGNQEILK</sequence>